<dbReference type="OrthoDB" id="9815791at2"/>
<comment type="cofactor">
    <cofactor evidence="1">
        <name>Fe cation</name>
        <dbReference type="ChEBI" id="CHEBI:24875"/>
    </cofactor>
</comment>
<dbReference type="InterPro" id="IPR018211">
    <property type="entry name" value="ADH_Fe_CS"/>
</dbReference>
<protein>
    <recommendedName>
        <fullName evidence="7">Alcohol dehydrogenase 2</fullName>
    </recommendedName>
    <alternativeName>
        <fullName evidence="8">Alcohol dehydrogenase II</fullName>
    </alternativeName>
</protein>
<evidence type="ECO:0000313" key="11">
    <source>
        <dbReference type="EMBL" id="KZB67307.1"/>
    </source>
</evidence>
<evidence type="ECO:0000256" key="1">
    <source>
        <dbReference type="ARBA" id="ARBA00001962"/>
    </source>
</evidence>
<reference evidence="11 12" key="1">
    <citation type="submission" date="2015-12" db="EMBL/GenBank/DDBJ databases">
        <title>Genome sequence of Thalassospira lucentensis MCCC 1A02072.</title>
        <authorList>
            <person name="Lu L."/>
            <person name="Lai Q."/>
            <person name="Shao Z."/>
            <person name="Qian P."/>
        </authorList>
    </citation>
    <scope>NUCLEOTIDE SEQUENCE [LARGE SCALE GENOMIC DNA]</scope>
    <source>
        <strain evidence="11 12">MCCC 1A02072</strain>
    </source>
</reference>
<dbReference type="CDD" id="cd08193">
    <property type="entry name" value="HVD"/>
    <property type="match status" value="1"/>
</dbReference>
<dbReference type="EMBL" id="LPVY01000004">
    <property type="protein sequence ID" value="KZB67307.1"/>
    <property type="molecule type" value="Genomic_DNA"/>
</dbReference>
<keyword evidence="4" id="KW-0520">NAD</keyword>
<evidence type="ECO:0000313" key="12">
    <source>
        <dbReference type="Proteomes" id="UP000076335"/>
    </source>
</evidence>
<feature type="domain" description="Fe-containing alcohol dehydrogenase-like C-terminal" evidence="10">
    <location>
        <begin position="187"/>
        <end position="382"/>
    </location>
</feature>
<dbReference type="RefSeq" id="WP_062949590.1">
    <property type="nucleotide sequence ID" value="NZ_LPVY01000004.1"/>
</dbReference>
<comment type="catalytic activity">
    <reaction evidence="5">
        <text>a secondary alcohol + NAD(+) = a ketone + NADH + H(+)</text>
        <dbReference type="Rhea" id="RHEA:10740"/>
        <dbReference type="ChEBI" id="CHEBI:15378"/>
        <dbReference type="ChEBI" id="CHEBI:17087"/>
        <dbReference type="ChEBI" id="CHEBI:35681"/>
        <dbReference type="ChEBI" id="CHEBI:57540"/>
        <dbReference type="ChEBI" id="CHEBI:57945"/>
        <dbReference type="EC" id="1.1.1.1"/>
    </reaction>
</comment>
<keyword evidence="3" id="KW-0560">Oxidoreductase</keyword>
<name>A0A154L9A7_9PROT</name>
<dbReference type="InterPro" id="IPR056798">
    <property type="entry name" value="ADH_Fe_C"/>
</dbReference>
<dbReference type="Pfam" id="PF00465">
    <property type="entry name" value="Fe-ADH"/>
    <property type="match status" value="1"/>
</dbReference>
<evidence type="ECO:0000256" key="8">
    <source>
        <dbReference type="ARBA" id="ARBA00076680"/>
    </source>
</evidence>
<accession>A0A154L9A7</accession>
<comment type="similarity">
    <text evidence="2">Belongs to the iron-containing alcohol dehydrogenase family.</text>
</comment>
<dbReference type="SUPFAM" id="SSF56796">
    <property type="entry name" value="Dehydroquinate synthase-like"/>
    <property type="match status" value="1"/>
</dbReference>
<feature type="domain" description="Alcohol dehydrogenase iron-type/glycerol dehydrogenase GldA" evidence="9">
    <location>
        <begin position="11"/>
        <end position="175"/>
    </location>
</feature>
<evidence type="ECO:0000259" key="10">
    <source>
        <dbReference type="Pfam" id="PF25137"/>
    </source>
</evidence>
<dbReference type="FunFam" id="3.40.50.1970:FF:000003">
    <property type="entry name" value="Alcohol dehydrogenase, iron-containing"/>
    <property type="match status" value="1"/>
</dbReference>
<dbReference type="InterPro" id="IPR039697">
    <property type="entry name" value="Alcohol_dehydrogenase_Fe"/>
</dbReference>
<dbReference type="Proteomes" id="UP000076335">
    <property type="component" value="Unassembled WGS sequence"/>
</dbReference>
<dbReference type="InterPro" id="IPR001670">
    <property type="entry name" value="ADH_Fe/GldA"/>
</dbReference>
<dbReference type="PANTHER" id="PTHR11496:SF102">
    <property type="entry name" value="ALCOHOL DEHYDROGENASE 4"/>
    <property type="match status" value="1"/>
</dbReference>
<dbReference type="Gene3D" id="1.20.1090.10">
    <property type="entry name" value="Dehydroquinate synthase-like - alpha domain"/>
    <property type="match status" value="1"/>
</dbReference>
<evidence type="ECO:0000256" key="4">
    <source>
        <dbReference type="ARBA" id="ARBA00023027"/>
    </source>
</evidence>
<dbReference type="Gene3D" id="3.40.50.1970">
    <property type="match status" value="1"/>
</dbReference>
<evidence type="ECO:0000256" key="2">
    <source>
        <dbReference type="ARBA" id="ARBA00007358"/>
    </source>
</evidence>
<dbReference type="GO" id="GO:0046872">
    <property type="term" value="F:metal ion binding"/>
    <property type="evidence" value="ECO:0007669"/>
    <property type="project" value="InterPro"/>
</dbReference>
<dbReference type="Pfam" id="PF25137">
    <property type="entry name" value="ADH_Fe_C"/>
    <property type="match status" value="1"/>
</dbReference>
<dbReference type="GO" id="GO:0004022">
    <property type="term" value="F:alcohol dehydrogenase (NAD+) activity"/>
    <property type="evidence" value="ECO:0007669"/>
    <property type="project" value="UniProtKB-EC"/>
</dbReference>
<sequence length="384" mass="40552">MSDFIFETTPRAICRFGGAQELGKLCAETGAKRAFILSDPGLEKAGLTSGPCASLRQAGVDYLLWTGVQADPPEESILDATRHAQEFGADIIIGLGGGSSMDTAKLVALLCGKPQNLADIYGIGLATGPRLRLIQVPTTAGTGSEVTPISIVTTPTSEKKGVVSPLLYPDLALLDAELTMGLPAPITAATGIDAMVHAIEAYTTKHKKNPLSDSLAIRALQLMTAHIDDAVSANPGRAAREAMLQGSMMAGMAFANAPVAAVHALAYPLGGHFHVPHGLSNALVLTEVLKFNRDAAMQHYGELASAVMPDQRFSNDAEACDAFIAFIAAMVARMPFAQKLRDVGVAQTDLDMLATDAMKVERLLINNPREVTFDDARAIYARVL</sequence>
<proteinExistence type="inferred from homology"/>
<evidence type="ECO:0000259" key="9">
    <source>
        <dbReference type="Pfam" id="PF00465"/>
    </source>
</evidence>
<dbReference type="AlphaFoldDB" id="A0A154L9A7"/>
<gene>
    <name evidence="11" type="ORF">AUP42_13260</name>
</gene>
<organism evidence="11 12">
    <name type="scientific">Thalassospira lucentensis</name>
    <dbReference type="NCBI Taxonomy" id="168935"/>
    <lineage>
        <taxon>Bacteria</taxon>
        <taxon>Pseudomonadati</taxon>
        <taxon>Pseudomonadota</taxon>
        <taxon>Alphaproteobacteria</taxon>
        <taxon>Rhodospirillales</taxon>
        <taxon>Thalassospiraceae</taxon>
        <taxon>Thalassospira</taxon>
    </lineage>
</organism>
<dbReference type="PANTHER" id="PTHR11496">
    <property type="entry name" value="ALCOHOL DEHYDROGENASE"/>
    <property type="match status" value="1"/>
</dbReference>
<comment type="caution">
    <text evidence="11">The sequence shown here is derived from an EMBL/GenBank/DDBJ whole genome shotgun (WGS) entry which is preliminary data.</text>
</comment>
<evidence type="ECO:0000256" key="6">
    <source>
        <dbReference type="ARBA" id="ARBA00049243"/>
    </source>
</evidence>
<comment type="catalytic activity">
    <reaction evidence="6">
        <text>a primary alcohol + NAD(+) = an aldehyde + NADH + H(+)</text>
        <dbReference type="Rhea" id="RHEA:10736"/>
        <dbReference type="ChEBI" id="CHEBI:15378"/>
        <dbReference type="ChEBI" id="CHEBI:15734"/>
        <dbReference type="ChEBI" id="CHEBI:17478"/>
        <dbReference type="ChEBI" id="CHEBI:57540"/>
        <dbReference type="ChEBI" id="CHEBI:57945"/>
        <dbReference type="EC" id="1.1.1.1"/>
    </reaction>
</comment>
<evidence type="ECO:0000256" key="7">
    <source>
        <dbReference type="ARBA" id="ARBA00074848"/>
    </source>
</evidence>
<dbReference type="PROSITE" id="PS00913">
    <property type="entry name" value="ADH_IRON_1"/>
    <property type="match status" value="1"/>
</dbReference>
<dbReference type="FunFam" id="1.20.1090.10:FF:000001">
    <property type="entry name" value="Aldehyde-alcohol dehydrogenase"/>
    <property type="match status" value="1"/>
</dbReference>
<evidence type="ECO:0000256" key="5">
    <source>
        <dbReference type="ARBA" id="ARBA00049164"/>
    </source>
</evidence>
<evidence type="ECO:0000256" key="3">
    <source>
        <dbReference type="ARBA" id="ARBA00023002"/>
    </source>
</evidence>